<name>A0A9C7Q125_9RHOD</name>
<feature type="domain" description="DUF427" evidence="1">
    <location>
        <begin position="80"/>
        <end position="168"/>
    </location>
</feature>
<dbReference type="AlphaFoldDB" id="A0A9C7Q125"/>
<proteinExistence type="predicted"/>
<dbReference type="OrthoDB" id="10344132at2759"/>
<accession>A0A9C7Q125</accession>
<dbReference type="Pfam" id="PF04248">
    <property type="entry name" value="NTP_transf_9"/>
    <property type="match status" value="1"/>
</dbReference>
<sequence>MRLNTIAFQCTSVIGSKRVNLTTLLNQVRRCRTNLESSKDMNGMEETMEPQMSQFGSKRRRFFERNRVQRLRQQSQVATATWMRTVLAKGTDFEILDSKVYFREEDVDWSLLHQCEKIRQFNPIGMATFYNICVKRGNYNHLKKAAAWKFGELKGEWKPLERRVAFWKGVEISVTRIKEERNE</sequence>
<evidence type="ECO:0000313" key="2">
    <source>
        <dbReference type="EMBL" id="GJQ13621.1"/>
    </source>
</evidence>
<evidence type="ECO:0000313" key="3">
    <source>
        <dbReference type="Proteomes" id="UP001061958"/>
    </source>
</evidence>
<comment type="caution">
    <text evidence="2">The sequence shown here is derived from an EMBL/GenBank/DDBJ whole genome shotgun (WGS) entry which is preliminary data.</text>
</comment>
<organism evidence="2 3">
    <name type="scientific">Galdieria partita</name>
    <dbReference type="NCBI Taxonomy" id="83374"/>
    <lineage>
        <taxon>Eukaryota</taxon>
        <taxon>Rhodophyta</taxon>
        <taxon>Bangiophyceae</taxon>
        <taxon>Galdieriales</taxon>
        <taxon>Galdieriaceae</taxon>
        <taxon>Galdieria</taxon>
    </lineage>
</organism>
<gene>
    <name evidence="2" type="ORF">GpartN1_g5412.t1</name>
</gene>
<dbReference type="EMBL" id="BQMJ01000045">
    <property type="protein sequence ID" value="GJQ13621.1"/>
    <property type="molecule type" value="Genomic_DNA"/>
</dbReference>
<dbReference type="InterPro" id="IPR007361">
    <property type="entry name" value="DUF427"/>
</dbReference>
<reference evidence="2" key="1">
    <citation type="journal article" date="2022" name="Proc. Natl. Acad. Sci. U.S.A.">
        <title>Life cycle and functional genomics of the unicellular red alga Galdieria for elucidating algal and plant evolution and industrial use.</title>
        <authorList>
            <person name="Hirooka S."/>
            <person name="Itabashi T."/>
            <person name="Ichinose T.M."/>
            <person name="Onuma R."/>
            <person name="Fujiwara T."/>
            <person name="Yamashita S."/>
            <person name="Jong L.W."/>
            <person name="Tomita R."/>
            <person name="Iwane A.H."/>
            <person name="Miyagishima S.Y."/>
        </authorList>
    </citation>
    <scope>NUCLEOTIDE SEQUENCE</scope>
    <source>
        <strain evidence="2">NBRC 102759</strain>
    </source>
</reference>
<protein>
    <recommendedName>
        <fullName evidence="1">DUF427 domain-containing protein</fullName>
    </recommendedName>
</protein>
<evidence type="ECO:0000259" key="1">
    <source>
        <dbReference type="Pfam" id="PF04248"/>
    </source>
</evidence>
<keyword evidence="3" id="KW-1185">Reference proteome</keyword>
<reference evidence="2" key="2">
    <citation type="submission" date="2022-01" db="EMBL/GenBank/DDBJ databases">
        <authorList>
            <person name="Hirooka S."/>
            <person name="Miyagishima S.Y."/>
        </authorList>
    </citation>
    <scope>NUCLEOTIDE SEQUENCE</scope>
    <source>
        <strain evidence="2">NBRC 102759</strain>
    </source>
</reference>
<dbReference type="InterPro" id="IPR038694">
    <property type="entry name" value="DUF427_sf"/>
</dbReference>
<dbReference type="Proteomes" id="UP001061958">
    <property type="component" value="Unassembled WGS sequence"/>
</dbReference>
<dbReference type="Gene3D" id="2.170.150.40">
    <property type="entry name" value="Domain of unknown function (DUF427)"/>
    <property type="match status" value="1"/>
</dbReference>